<dbReference type="InParanoid" id="A0A2P5C1F5"/>
<accession>A0A2P5C1F5</accession>
<gene>
    <name evidence="1" type="ORF">TorRG33x02_301230</name>
</gene>
<evidence type="ECO:0000313" key="1">
    <source>
        <dbReference type="EMBL" id="PON54890.1"/>
    </source>
</evidence>
<feature type="non-terminal residue" evidence="1">
    <location>
        <position position="1"/>
    </location>
</feature>
<keyword evidence="2" id="KW-1185">Reference proteome</keyword>
<dbReference type="Proteomes" id="UP000237000">
    <property type="component" value="Unassembled WGS sequence"/>
</dbReference>
<dbReference type="EMBL" id="JXTC01000426">
    <property type="protein sequence ID" value="PON54890.1"/>
    <property type="molecule type" value="Genomic_DNA"/>
</dbReference>
<proteinExistence type="predicted"/>
<name>A0A2P5C1F5_TREOI</name>
<dbReference type="AlphaFoldDB" id="A0A2P5C1F5"/>
<evidence type="ECO:0000313" key="2">
    <source>
        <dbReference type="Proteomes" id="UP000237000"/>
    </source>
</evidence>
<sequence length="59" mass="6716">GFDRDIILIILDKDFAYEAELLAIASVVHYAWHCDEPPTRLTREAKEEEAGRHVSCSVD</sequence>
<reference evidence="2" key="1">
    <citation type="submission" date="2016-06" db="EMBL/GenBank/DDBJ databases">
        <title>Parallel loss of symbiosis genes in relatives of nitrogen-fixing non-legume Parasponia.</title>
        <authorList>
            <person name="Van Velzen R."/>
            <person name="Holmer R."/>
            <person name="Bu F."/>
            <person name="Rutten L."/>
            <person name="Van Zeijl A."/>
            <person name="Liu W."/>
            <person name="Santuari L."/>
            <person name="Cao Q."/>
            <person name="Sharma T."/>
            <person name="Shen D."/>
            <person name="Roswanjaya Y."/>
            <person name="Wardhani T."/>
            <person name="Kalhor M.S."/>
            <person name="Jansen J."/>
            <person name="Van den Hoogen J."/>
            <person name="Gungor B."/>
            <person name="Hartog M."/>
            <person name="Hontelez J."/>
            <person name="Verver J."/>
            <person name="Yang W.-C."/>
            <person name="Schijlen E."/>
            <person name="Repin R."/>
            <person name="Schilthuizen M."/>
            <person name="Schranz E."/>
            <person name="Heidstra R."/>
            <person name="Miyata K."/>
            <person name="Fedorova E."/>
            <person name="Kohlen W."/>
            <person name="Bisseling T."/>
            <person name="Smit S."/>
            <person name="Geurts R."/>
        </authorList>
    </citation>
    <scope>NUCLEOTIDE SEQUENCE [LARGE SCALE GENOMIC DNA]</scope>
    <source>
        <strain evidence="2">cv. RG33-2</strain>
    </source>
</reference>
<organism evidence="1 2">
    <name type="scientific">Trema orientale</name>
    <name type="common">Charcoal tree</name>
    <name type="synonym">Celtis orientalis</name>
    <dbReference type="NCBI Taxonomy" id="63057"/>
    <lineage>
        <taxon>Eukaryota</taxon>
        <taxon>Viridiplantae</taxon>
        <taxon>Streptophyta</taxon>
        <taxon>Embryophyta</taxon>
        <taxon>Tracheophyta</taxon>
        <taxon>Spermatophyta</taxon>
        <taxon>Magnoliopsida</taxon>
        <taxon>eudicotyledons</taxon>
        <taxon>Gunneridae</taxon>
        <taxon>Pentapetalae</taxon>
        <taxon>rosids</taxon>
        <taxon>fabids</taxon>
        <taxon>Rosales</taxon>
        <taxon>Cannabaceae</taxon>
        <taxon>Trema</taxon>
    </lineage>
</organism>
<comment type="caution">
    <text evidence="1">The sequence shown here is derived from an EMBL/GenBank/DDBJ whole genome shotgun (WGS) entry which is preliminary data.</text>
</comment>
<protein>
    <submittedName>
        <fullName evidence="1">Uncharacterized protein</fullName>
    </submittedName>
</protein>